<dbReference type="InterPro" id="IPR050993">
    <property type="entry name" value="Isochorismatase_domain"/>
</dbReference>
<evidence type="ECO:0000313" key="4">
    <source>
        <dbReference type="Proteomes" id="UP001217754"/>
    </source>
</evidence>
<dbReference type="PANTHER" id="PTHR14119">
    <property type="entry name" value="HYDROLASE"/>
    <property type="match status" value="1"/>
</dbReference>
<dbReference type="AlphaFoldDB" id="A0AAF0F0C9"/>
<dbReference type="Pfam" id="PF00857">
    <property type="entry name" value="Isochorismatase"/>
    <property type="match status" value="1"/>
</dbReference>
<dbReference type="Proteomes" id="UP001217754">
    <property type="component" value="Chromosome 6"/>
</dbReference>
<keyword evidence="3" id="KW-0560">Oxidoreductase</keyword>
<proteinExistence type="inferred from homology"/>
<keyword evidence="4" id="KW-1185">Reference proteome</keyword>
<dbReference type="PANTHER" id="PTHR14119:SF3">
    <property type="entry name" value="ISOCHORISMATASE DOMAIN-CONTAINING PROTEIN 2"/>
    <property type="match status" value="1"/>
</dbReference>
<dbReference type="Gene3D" id="3.40.50.850">
    <property type="entry name" value="Isochorismatase-like"/>
    <property type="match status" value="1"/>
</dbReference>
<dbReference type="GO" id="GO:0004109">
    <property type="term" value="F:coproporphyrinogen oxidase activity"/>
    <property type="evidence" value="ECO:0007669"/>
    <property type="project" value="UniProtKB-EC"/>
</dbReference>
<evidence type="ECO:0000259" key="2">
    <source>
        <dbReference type="Pfam" id="PF00857"/>
    </source>
</evidence>
<dbReference type="InterPro" id="IPR036380">
    <property type="entry name" value="Isochorismatase-like_sf"/>
</dbReference>
<evidence type="ECO:0000256" key="1">
    <source>
        <dbReference type="ARBA" id="ARBA00006336"/>
    </source>
</evidence>
<evidence type="ECO:0000313" key="3">
    <source>
        <dbReference type="EMBL" id="WFD40420.1"/>
    </source>
</evidence>
<dbReference type="RefSeq" id="XP_060123317.1">
    <property type="nucleotide sequence ID" value="XM_060267334.1"/>
</dbReference>
<accession>A0AAF0F0C9</accession>
<sequence length="204" mass="21984">MTTALAQRALPFAKPAVLLICDMQEKFRPAIYHFDHVLSTADKLVKAAQILEIPTLATEQYPKGLGPTVPELASEIRGVKEHAIRDKSTFSMAANGLVLDMLKSASGKSLQYTDVEFILCGIESHVCVLQTALDLTHAGARVHVVRDGISSCNRNEVPIAVDTMRAAGATVSTSESLLFQLLAISGLIRDTKVRTAHAVETLCS</sequence>
<dbReference type="GeneID" id="85227057"/>
<protein>
    <submittedName>
        <fullName evidence="3">Coproporphyrinogen oxidase</fullName>
        <ecNumber evidence="3">1.3.3.3</ecNumber>
    </submittedName>
</protein>
<dbReference type="SUPFAM" id="SSF52499">
    <property type="entry name" value="Isochorismatase-like hydrolases"/>
    <property type="match status" value="1"/>
</dbReference>
<dbReference type="EC" id="1.3.3.3" evidence="3"/>
<gene>
    <name evidence="3" type="primary">HEM13_2</name>
    <name evidence="3" type="ORF">MJAP1_003406</name>
</gene>
<dbReference type="EMBL" id="CP119963">
    <property type="protein sequence ID" value="WFD40420.1"/>
    <property type="molecule type" value="Genomic_DNA"/>
</dbReference>
<dbReference type="InterPro" id="IPR000868">
    <property type="entry name" value="Isochorismatase-like_dom"/>
</dbReference>
<comment type="similarity">
    <text evidence="1">Belongs to the isochorismatase family.</text>
</comment>
<reference evidence="3" key="1">
    <citation type="submission" date="2023-03" db="EMBL/GenBank/DDBJ databases">
        <title>Mating type loci evolution in Malassezia.</title>
        <authorList>
            <person name="Coelho M.A."/>
        </authorList>
    </citation>
    <scope>NUCLEOTIDE SEQUENCE</scope>
    <source>
        <strain evidence="3">CBS 9431</strain>
    </source>
</reference>
<name>A0AAF0F0C9_9BASI</name>
<organism evidence="3 4">
    <name type="scientific">Malassezia japonica</name>
    <dbReference type="NCBI Taxonomy" id="223818"/>
    <lineage>
        <taxon>Eukaryota</taxon>
        <taxon>Fungi</taxon>
        <taxon>Dikarya</taxon>
        <taxon>Basidiomycota</taxon>
        <taxon>Ustilaginomycotina</taxon>
        <taxon>Malasseziomycetes</taxon>
        <taxon>Malasseziales</taxon>
        <taxon>Malasseziaceae</taxon>
        <taxon>Malassezia</taxon>
    </lineage>
</organism>
<feature type="domain" description="Isochorismatase-like" evidence="2">
    <location>
        <begin position="17"/>
        <end position="175"/>
    </location>
</feature>